<dbReference type="KEGG" id="aasc:A4S02_14360"/>
<keyword evidence="2" id="KW-0067">ATP-binding</keyword>
<geneLocation type="plasmid" evidence="2 3">
    <name>unnamed2</name>
</geneLocation>
<keyword evidence="2" id="KW-0614">Plasmid</keyword>
<feature type="domain" description="ORC1/DEAH AAA+ ATPase" evidence="1">
    <location>
        <begin position="26"/>
        <end position="174"/>
    </location>
</feature>
<gene>
    <name evidence="2" type="ORF">A4S02_14360</name>
</gene>
<reference evidence="3" key="1">
    <citation type="submission" date="2016-04" db="EMBL/GenBank/DDBJ databases">
        <authorList>
            <person name="Jeon C.O."/>
            <person name="Cho G.Y."/>
            <person name="Jeong H.I."/>
            <person name="Kim K.H."/>
        </authorList>
    </citation>
    <scope>NUCLEOTIDE SEQUENCE [LARGE SCALE GENOMIC DNA]</scope>
    <source>
        <strain evidence="3">LMG 1590</strain>
        <plasmid evidence="3">unnamed2</plasmid>
    </source>
</reference>
<dbReference type="PANTHER" id="PTHR35894">
    <property type="entry name" value="GENERAL SECRETION PATHWAY PROTEIN A-RELATED"/>
    <property type="match status" value="1"/>
</dbReference>
<evidence type="ECO:0000313" key="3">
    <source>
        <dbReference type="Proteomes" id="UP000175973"/>
    </source>
</evidence>
<dbReference type="Proteomes" id="UP000175973">
    <property type="component" value="Plasmid unnamed2"/>
</dbReference>
<organism evidence="2 3">
    <name type="scientific">Acetobacter ascendens</name>
    <dbReference type="NCBI Taxonomy" id="481146"/>
    <lineage>
        <taxon>Bacteria</taxon>
        <taxon>Pseudomonadati</taxon>
        <taxon>Pseudomonadota</taxon>
        <taxon>Alphaproteobacteria</taxon>
        <taxon>Acetobacterales</taxon>
        <taxon>Acetobacteraceae</taxon>
        <taxon>Acetobacter</taxon>
    </lineage>
</organism>
<dbReference type="GO" id="GO:0016887">
    <property type="term" value="F:ATP hydrolysis activity"/>
    <property type="evidence" value="ECO:0007669"/>
    <property type="project" value="InterPro"/>
</dbReference>
<dbReference type="Pfam" id="PF13401">
    <property type="entry name" value="AAA_22"/>
    <property type="match status" value="1"/>
</dbReference>
<dbReference type="Gene3D" id="3.40.50.300">
    <property type="entry name" value="P-loop containing nucleotide triphosphate hydrolases"/>
    <property type="match status" value="1"/>
</dbReference>
<keyword evidence="3" id="KW-1185">Reference proteome</keyword>
<dbReference type="PANTHER" id="PTHR35894:SF5">
    <property type="entry name" value="MU-LIKE PROPHAGE FLUMU DNA TRANSPOSITION PROTEIN B"/>
    <property type="match status" value="1"/>
</dbReference>
<dbReference type="EMBL" id="CP015166">
    <property type="protein sequence ID" value="AOW48010.1"/>
    <property type="molecule type" value="Genomic_DNA"/>
</dbReference>
<dbReference type="AlphaFoldDB" id="A0A1D8R099"/>
<dbReference type="InterPro" id="IPR049945">
    <property type="entry name" value="AAA_22"/>
</dbReference>
<name>A0A1D8R099_9PROT</name>
<dbReference type="SUPFAM" id="SSF52540">
    <property type="entry name" value="P-loop containing nucleoside triphosphate hydrolases"/>
    <property type="match status" value="1"/>
</dbReference>
<sequence>MRTARTTSFIATQEHRRFSEFADAVRKHRYIGLCHGPPGVGKTLSARRYTHWQVVGKTLEEWGPRGSDQAKVNAHLAKSRAIFFTPTVSCSVQELRHDVPALIACAEICIDDHVRPHVQGQVRIIDHTTRYIELLIVDEAERLSVTALEWLRDLFDRQGISLIFIGMPGIDKRMARYPQLFSRVGFSHHYRPLQDQELTFVLTRRWRDLGLSLDDVDFTDAQAVAAIVRLTGGNFRLLHRLFIQIERIMRLNELTVITEDVVEAARSTLVIGVT</sequence>
<dbReference type="InterPro" id="IPR027417">
    <property type="entry name" value="P-loop_NTPase"/>
</dbReference>
<dbReference type="InterPro" id="IPR052026">
    <property type="entry name" value="ExeA_AAA_ATPase_DNA-bind"/>
</dbReference>
<keyword evidence="2" id="KW-0547">Nucleotide-binding</keyword>
<accession>A0A1D8R099</accession>
<evidence type="ECO:0000313" key="2">
    <source>
        <dbReference type="EMBL" id="AOW48010.1"/>
    </source>
</evidence>
<evidence type="ECO:0000259" key="1">
    <source>
        <dbReference type="Pfam" id="PF13401"/>
    </source>
</evidence>
<proteinExistence type="predicted"/>
<dbReference type="RefSeq" id="WP_070324343.1">
    <property type="nucleotide sequence ID" value="NZ_CP015166.1"/>
</dbReference>
<protein>
    <submittedName>
        <fullName evidence="2">ATP-binding protein</fullName>
    </submittedName>
</protein>
<dbReference type="GO" id="GO:0005524">
    <property type="term" value="F:ATP binding"/>
    <property type="evidence" value="ECO:0007669"/>
    <property type="project" value="UniProtKB-KW"/>
</dbReference>